<evidence type="ECO:0000313" key="2">
    <source>
        <dbReference type="EMBL" id="MCH96699.1"/>
    </source>
</evidence>
<keyword evidence="1" id="KW-0472">Membrane</keyword>
<dbReference type="EMBL" id="LXQA010033000">
    <property type="protein sequence ID" value="MCH96699.1"/>
    <property type="molecule type" value="Genomic_DNA"/>
</dbReference>
<gene>
    <name evidence="2" type="ORF">A2U01_0017688</name>
</gene>
<keyword evidence="1" id="KW-0812">Transmembrane</keyword>
<accession>A0A392NBW4</accession>
<dbReference type="AlphaFoldDB" id="A0A392NBW4"/>
<feature type="non-terminal residue" evidence="2">
    <location>
        <position position="1"/>
    </location>
</feature>
<organism evidence="2 3">
    <name type="scientific">Trifolium medium</name>
    <dbReference type="NCBI Taxonomy" id="97028"/>
    <lineage>
        <taxon>Eukaryota</taxon>
        <taxon>Viridiplantae</taxon>
        <taxon>Streptophyta</taxon>
        <taxon>Embryophyta</taxon>
        <taxon>Tracheophyta</taxon>
        <taxon>Spermatophyta</taxon>
        <taxon>Magnoliopsida</taxon>
        <taxon>eudicotyledons</taxon>
        <taxon>Gunneridae</taxon>
        <taxon>Pentapetalae</taxon>
        <taxon>rosids</taxon>
        <taxon>fabids</taxon>
        <taxon>Fabales</taxon>
        <taxon>Fabaceae</taxon>
        <taxon>Papilionoideae</taxon>
        <taxon>50 kb inversion clade</taxon>
        <taxon>NPAAA clade</taxon>
        <taxon>Hologalegina</taxon>
        <taxon>IRL clade</taxon>
        <taxon>Trifolieae</taxon>
        <taxon>Trifolium</taxon>
    </lineage>
</organism>
<keyword evidence="1" id="KW-1133">Transmembrane helix</keyword>
<proteinExistence type="predicted"/>
<sequence length="145" mass="15296">EYGLEENETALSSFPSVISGLYEVVAIGVRCGTSRRCGASDVNIGSRWPVAALSFSDLFLHFVSFINSLSGFTLVFGVPLSLFGLSALSLSKSALKLPDQGCPIYLPPRSSLGVGGIHGRSDHSALAVASWRRGSVAYGLCFHSV</sequence>
<dbReference type="Proteomes" id="UP000265520">
    <property type="component" value="Unassembled WGS sequence"/>
</dbReference>
<feature type="transmembrane region" description="Helical" evidence="1">
    <location>
        <begin position="58"/>
        <end position="88"/>
    </location>
</feature>
<comment type="caution">
    <text evidence="2">The sequence shown here is derived from an EMBL/GenBank/DDBJ whole genome shotgun (WGS) entry which is preliminary data.</text>
</comment>
<evidence type="ECO:0000256" key="1">
    <source>
        <dbReference type="SAM" id="Phobius"/>
    </source>
</evidence>
<evidence type="ECO:0000313" key="3">
    <source>
        <dbReference type="Proteomes" id="UP000265520"/>
    </source>
</evidence>
<name>A0A392NBW4_9FABA</name>
<keyword evidence="3" id="KW-1185">Reference proteome</keyword>
<protein>
    <submittedName>
        <fullName evidence="2">Uncharacterized protein</fullName>
    </submittedName>
</protein>
<reference evidence="2 3" key="1">
    <citation type="journal article" date="2018" name="Front. Plant Sci.">
        <title>Red Clover (Trifolium pratense) and Zigzag Clover (T. medium) - A Picture of Genomic Similarities and Differences.</title>
        <authorList>
            <person name="Dluhosova J."/>
            <person name="Istvanek J."/>
            <person name="Nedelnik J."/>
            <person name="Repkova J."/>
        </authorList>
    </citation>
    <scope>NUCLEOTIDE SEQUENCE [LARGE SCALE GENOMIC DNA]</scope>
    <source>
        <strain evidence="3">cv. 10/8</strain>
        <tissue evidence="2">Leaf</tissue>
    </source>
</reference>